<dbReference type="HOGENOM" id="CLU_058234_1_1_10"/>
<proteinExistence type="predicted"/>
<gene>
    <name evidence="1" type="ordered locus">Lbys_1731</name>
</gene>
<dbReference type="Proteomes" id="UP000007435">
    <property type="component" value="Chromosome"/>
</dbReference>
<reference key="1">
    <citation type="submission" date="2010-11" db="EMBL/GenBank/DDBJ databases">
        <title>The complete genome of Leadbetterella byssophila DSM 17132.</title>
        <authorList>
            <consortium name="US DOE Joint Genome Institute (JGI-PGF)"/>
            <person name="Lucas S."/>
            <person name="Copeland A."/>
            <person name="Lapidus A."/>
            <person name="Glavina del Rio T."/>
            <person name="Dalin E."/>
            <person name="Tice H."/>
            <person name="Bruce D."/>
            <person name="Goodwin L."/>
            <person name="Pitluck S."/>
            <person name="Kyrpides N."/>
            <person name="Mavromatis K."/>
            <person name="Ivanova N."/>
            <person name="Teshima H."/>
            <person name="Brettin T."/>
            <person name="Detter J.C."/>
            <person name="Han C."/>
            <person name="Tapia R."/>
            <person name="Land M."/>
            <person name="Hauser L."/>
            <person name="Markowitz V."/>
            <person name="Cheng J.-F."/>
            <person name="Hugenholtz P."/>
            <person name="Woyke T."/>
            <person name="Wu D."/>
            <person name="Tindall B."/>
            <person name="Pomrenke H.G."/>
            <person name="Brambilla E."/>
            <person name="Klenk H.-P."/>
            <person name="Eisen J.A."/>
        </authorList>
    </citation>
    <scope>NUCLEOTIDE SEQUENCE [LARGE SCALE GENOMIC DNA]</scope>
    <source>
        <strain>DSM 17132</strain>
    </source>
</reference>
<dbReference type="EMBL" id="CP002305">
    <property type="protein sequence ID" value="ADQ17438.1"/>
    <property type="molecule type" value="Genomic_DNA"/>
</dbReference>
<accession>E4RQ63</accession>
<dbReference type="OrthoDB" id="9798438at2"/>
<sequence>MIYRVLIFLFGIKVALVTCQYEDKKVGLDKEKYRIRKWGKLDKSISEASGLALNGEYLLWSINDSGGGAIIYETTREGVLKREIPIPQASNKDWEEICRDDNGNTYIGDFGNNNSTRKDLTIYKWDGSKTERIQFTYPDQIEGKKEHDCEAFFWTKDSLYLFTKSWESPAVKVCRLYVLSDQPGLQVAKKIDEIWLKAQITGAAIRPDKKQFALISYGKIFLFGIENQNINFQKPQQCIKIAKKQTEAISYDGLTRLIFTNEQRGIFAFDTDLTLP</sequence>
<keyword evidence="2" id="KW-1185">Reference proteome</keyword>
<reference evidence="1 2" key="2">
    <citation type="journal article" date="2011" name="Stand. Genomic Sci.">
        <title>Complete genome sequence of Leadbetterella byssophila type strain (4M15).</title>
        <authorList>
            <person name="Abt B."/>
            <person name="Teshima H."/>
            <person name="Lucas S."/>
            <person name="Lapidus A."/>
            <person name="Del Rio T.G."/>
            <person name="Nolan M."/>
            <person name="Tice H."/>
            <person name="Cheng J.F."/>
            <person name="Pitluck S."/>
            <person name="Liolios K."/>
            <person name="Pagani I."/>
            <person name="Ivanova N."/>
            <person name="Mavromatis K."/>
            <person name="Pati A."/>
            <person name="Tapia R."/>
            <person name="Han C."/>
            <person name="Goodwin L."/>
            <person name="Chen A."/>
            <person name="Palaniappan K."/>
            <person name="Land M."/>
            <person name="Hauser L."/>
            <person name="Chang Y.J."/>
            <person name="Jeffries C.D."/>
            <person name="Rohde M."/>
            <person name="Goker M."/>
            <person name="Tindall B.J."/>
            <person name="Detter J.C."/>
            <person name="Woyke T."/>
            <person name="Bristow J."/>
            <person name="Eisen J.A."/>
            <person name="Markowitz V."/>
            <person name="Hugenholtz P."/>
            <person name="Klenk H.P."/>
            <person name="Kyrpides N.C."/>
        </authorList>
    </citation>
    <scope>NUCLEOTIDE SEQUENCE [LARGE SCALE GENOMIC DNA]</scope>
    <source>
        <strain evidence="2">DSM 17132 / JCM 16389 / KACC 11308 / NBRC 106382 / 4M15</strain>
    </source>
</reference>
<dbReference type="STRING" id="649349.Lbys_1731"/>
<evidence type="ECO:0000313" key="1">
    <source>
        <dbReference type="EMBL" id="ADQ17438.1"/>
    </source>
</evidence>
<organism evidence="1 2">
    <name type="scientific">Leadbetterella byssophila (strain DSM 17132 / JCM 16389 / KACC 11308 / NBRC 106382 / 4M15)</name>
    <dbReference type="NCBI Taxonomy" id="649349"/>
    <lineage>
        <taxon>Bacteria</taxon>
        <taxon>Pseudomonadati</taxon>
        <taxon>Bacteroidota</taxon>
        <taxon>Cytophagia</taxon>
        <taxon>Cytophagales</taxon>
        <taxon>Leadbetterellaceae</taxon>
        <taxon>Leadbetterella</taxon>
    </lineage>
</organism>
<dbReference type="InterPro" id="IPR011044">
    <property type="entry name" value="Quino_amine_DH_bsu"/>
</dbReference>
<name>E4RQ63_LEAB4</name>
<dbReference type="AlphaFoldDB" id="E4RQ63"/>
<dbReference type="RefSeq" id="WP_013408487.1">
    <property type="nucleotide sequence ID" value="NC_014655.1"/>
</dbReference>
<protein>
    <submittedName>
        <fullName evidence="1">Uncharacterized protein</fullName>
    </submittedName>
</protein>
<dbReference type="KEGG" id="lby:Lbys_1731"/>
<evidence type="ECO:0000313" key="2">
    <source>
        <dbReference type="Proteomes" id="UP000007435"/>
    </source>
</evidence>
<dbReference type="eggNOG" id="COG3386">
    <property type="taxonomic scope" value="Bacteria"/>
</dbReference>
<dbReference type="SUPFAM" id="SSF50969">
    <property type="entry name" value="YVTN repeat-like/Quinoprotein amine dehydrogenase"/>
    <property type="match status" value="1"/>
</dbReference>